<proteinExistence type="predicted"/>
<evidence type="ECO:0000313" key="4">
    <source>
        <dbReference type="Proteomes" id="UP000294194"/>
    </source>
</evidence>
<evidence type="ECO:0000313" key="3">
    <source>
        <dbReference type="EMBL" id="TBN56822.1"/>
    </source>
</evidence>
<dbReference type="Pfam" id="PF11361">
    <property type="entry name" value="DUF3159"/>
    <property type="match status" value="1"/>
</dbReference>
<keyword evidence="2" id="KW-1133">Transmembrane helix</keyword>
<dbReference type="EMBL" id="SISG01000001">
    <property type="protein sequence ID" value="TBN56822.1"/>
    <property type="molecule type" value="Genomic_DNA"/>
</dbReference>
<dbReference type="Proteomes" id="UP000294194">
    <property type="component" value="Unassembled WGS sequence"/>
</dbReference>
<dbReference type="RefSeq" id="WP_130980932.1">
    <property type="nucleotide sequence ID" value="NZ_SISG01000001.1"/>
</dbReference>
<protein>
    <submittedName>
        <fullName evidence="3">DUF3159 domain-containing protein</fullName>
    </submittedName>
</protein>
<dbReference type="AlphaFoldDB" id="A0A4Q9GPP8"/>
<name>A0A4Q9GPP8_9MICO</name>
<feature type="transmembrane region" description="Helical" evidence="2">
    <location>
        <begin position="134"/>
        <end position="159"/>
    </location>
</feature>
<keyword evidence="4" id="KW-1185">Reference proteome</keyword>
<feature type="transmembrane region" description="Helical" evidence="2">
    <location>
        <begin position="179"/>
        <end position="202"/>
    </location>
</feature>
<evidence type="ECO:0000256" key="1">
    <source>
        <dbReference type="SAM" id="MobiDB-lite"/>
    </source>
</evidence>
<reference evidence="4" key="1">
    <citation type="submission" date="2019-02" db="EMBL/GenBank/DDBJ databases">
        <title>Glaciihabitans arcticus sp. nov., a psychrotolerant bacterium isolated from polar soil.</title>
        <authorList>
            <person name="Dahal R.H."/>
        </authorList>
    </citation>
    <scope>NUCLEOTIDE SEQUENCE [LARGE SCALE GENOMIC DNA]</scope>
    <source>
        <strain evidence="4">RP-3-7</strain>
    </source>
</reference>
<organism evidence="3 4">
    <name type="scientific">Glaciihabitans arcticus</name>
    <dbReference type="NCBI Taxonomy" id="2668039"/>
    <lineage>
        <taxon>Bacteria</taxon>
        <taxon>Bacillati</taxon>
        <taxon>Actinomycetota</taxon>
        <taxon>Actinomycetes</taxon>
        <taxon>Micrococcales</taxon>
        <taxon>Microbacteriaceae</taxon>
        <taxon>Glaciihabitans</taxon>
    </lineage>
</organism>
<feature type="transmembrane region" description="Helical" evidence="2">
    <location>
        <begin position="66"/>
        <end position="94"/>
    </location>
</feature>
<gene>
    <name evidence="3" type="ORF">EYE40_05080</name>
</gene>
<accession>A0A4Q9GPP8</accession>
<keyword evidence="2" id="KW-0472">Membrane</keyword>
<feature type="transmembrane region" description="Helical" evidence="2">
    <location>
        <begin position="214"/>
        <end position="232"/>
    </location>
</feature>
<dbReference type="InterPro" id="IPR016566">
    <property type="entry name" value="UCP010219"/>
</dbReference>
<sequence length="249" mass="26468">MSTPGDPQPGDKQPEEAEPSFSDQLSAAMRQSAFGKVDPTEAPTFTGLLSIVGGIRGLVESFLPGLVFLVMFSITKNLPLSLALPIAVAIGLIIGRAVNRLPLTPAISGAIGIALTAALSLLTNSAGNNFLPGIIINAGVILVLVISLLVGWPFVGVIVGLLMADHPGWRDDVVKKRAFVLATIIWIVPSVIRVAIQLPLYIADLPEWLAGTKLITGLPLYAAALWLTWMLVRRVYPGAEPEKDLEQPE</sequence>
<comment type="caution">
    <text evidence="3">The sequence shown here is derived from an EMBL/GenBank/DDBJ whole genome shotgun (WGS) entry which is preliminary data.</text>
</comment>
<feature type="transmembrane region" description="Helical" evidence="2">
    <location>
        <begin position="101"/>
        <end position="122"/>
    </location>
</feature>
<keyword evidence="2" id="KW-0812">Transmembrane</keyword>
<feature type="region of interest" description="Disordered" evidence="1">
    <location>
        <begin position="1"/>
        <end position="22"/>
    </location>
</feature>
<evidence type="ECO:0000256" key="2">
    <source>
        <dbReference type="SAM" id="Phobius"/>
    </source>
</evidence>